<feature type="compositionally biased region" description="Basic residues" evidence="16">
    <location>
        <begin position="726"/>
        <end position="737"/>
    </location>
</feature>
<dbReference type="InterPro" id="IPR003029">
    <property type="entry name" value="S1_domain"/>
</dbReference>
<feature type="compositionally biased region" description="Basic and acidic residues" evidence="16">
    <location>
        <begin position="850"/>
        <end position="863"/>
    </location>
</feature>
<feature type="binding site" evidence="15">
    <location>
        <position position="576"/>
    </location>
    <ligand>
        <name>Zn(2+)</name>
        <dbReference type="ChEBI" id="CHEBI:29105"/>
        <note>ligand shared between dimeric partners</note>
    </ligand>
</feature>
<dbReference type="GO" id="GO:0008270">
    <property type="term" value="F:zinc ion binding"/>
    <property type="evidence" value="ECO:0007669"/>
    <property type="project" value="UniProtKB-UniRule"/>
</dbReference>
<evidence type="ECO:0000256" key="16">
    <source>
        <dbReference type="SAM" id="MobiDB-lite"/>
    </source>
</evidence>
<dbReference type="HAMAP" id="MF_00970">
    <property type="entry name" value="RNase_E"/>
    <property type="match status" value="1"/>
</dbReference>
<dbReference type="PANTHER" id="PTHR30001:SF1">
    <property type="entry name" value="RIBONUCLEASE E_G-LIKE PROTEIN, CHLOROPLASTIC"/>
    <property type="match status" value="1"/>
</dbReference>
<proteinExistence type="inferred from homology"/>
<keyword evidence="6 15" id="KW-0819">tRNA processing</keyword>
<comment type="subunit">
    <text evidence="15">Homotetramer formed by a dimer of dimers.</text>
</comment>
<keyword evidence="11 15" id="KW-0378">Hydrolase</keyword>
<evidence type="ECO:0000256" key="13">
    <source>
        <dbReference type="ARBA" id="ARBA00022884"/>
    </source>
</evidence>
<feature type="binding site" evidence="15">
    <location>
        <position position="515"/>
    </location>
    <ligand>
        <name>Mg(2+)</name>
        <dbReference type="ChEBI" id="CHEBI:18420"/>
        <note>catalytic</note>
    </ligand>
</feature>
<reference evidence="18" key="1">
    <citation type="submission" date="2020-10" db="EMBL/GenBank/DDBJ databases">
        <title>Genome sequence of the unusual species of purple photosynthetic bacteria, Phaeovibrio sulfidiphilus DSM 23193, type strain.</title>
        <authorList>
            <person name="Kyndt J.A."/>
            <person name="Meyer T.E."/>
        </authorList>
    </citation>
    <scope>NUCLEOTIDE SEQUENCE</scope>
    <source>
        <strain evidence="18">DSM 23193</strain>
    </source>
</reference>
<dbReference type="Pfam" id="PF20833">
    <property type="entry name" value="RNase_E_G_Thio"/>
    <property type="match status" value="1"/>
</dbReference>
<dbReference type="GO" id="GO:0000287">
    <property type="term" value="F:magnesium ion binding"/>
    <property type="evidence" value="ECO:0007669"/>
    <property type="project" value="UniProtKB-UniRule"/>
</dbReference>
<feature type="domain" description="S1 motif" evidence="17">
    <location>
        <begin position="38"/>
        <end position="287"/>
    </location>
</feature>
<keyword evidence="14 15" id="KW-0472">Membrane</keyword>
<dbReference type="AlphaFoldDB" id="A0A8J6YME1"/>
<evidence type="ECO:0000256" key="11">
    <source>
        <dbReference type="ARBA" id="ARBA00022801"/>
    </source>
</evidence>
<comment type="cofactor">
    <cofactor evidence="15">
        <name>Zn(2+)</name>
        <dbReference type="ChEBI" id="CHEBI:29105"/>
    </cofactor>
    <text evidence="15">Binds 2 Zn(2+) ions per homotetramer.</text>
</comment>
<comment type="function">
    <text evidence="15">Endoribonuclease that plays a central role in RNA processing and decay. Required for the maturation of 5S and 16S rRNAs and the majority of tRNAs. Also involved in the degradation of most mRNAs.</text>
</comment>
<keyword evidence="13 15" id="KW-0694">RNA-binding</keyword>
<evidence type="ECO:0000256" key="6">
    <source>
        <dbReference type="ARBA" id="ARBA00022694"/>
    </source>
</evidence>
<feature type="region of interest" description="Disordered" evidence="16">
    <location>
        <begin position="97"/>
        <end position="254"/>
    </location>
</feature>
<name>A0A8J6YME1_9PROT</name>
<dbReference type="Gene3D" id="2.40.50.140">
    <property type="entry name" value="Nucleic acid-binding proteins"/>
    <property type="match status" value="2"/>
</dbReference>
<protein>
    <recommendedName>
        <fullName evidence="15">Ribonuclease E</fullName>
        <shortName evidence="15">RNase E</shortName>
        <ecNumber evidence="15">3.1.26.12</ecNumber>
    </recommendedName>
</protein>
<comment type="similarity">
    <text evidence="15">Belongs to the RNase E/G family. RNase E subfamily.</text>
</comment>
<organism evidence="18 19">
    <name type="scientific">Phaeovibrio sulfidiphilus</name>
    <dbReference type="NCBI Taxonomy" id="1220600"/>
    <lineage>
        <taxon>Bacteria</taxon>
        <taxon>Pseudomonadati</taxon>
        <taxon>Pseudomonadota</taxon>
        <taxon>Alphaproteobacteria</taxon>
        <taxon>Rhodospirillales</taxon>
        <taxon>Rhodospirillaceae</taxon>
        <taxon>Phaeovibrio</taxon>
    </lineage>
</organism>
<feature type="compositionally biased region" description="Acidic residues" evidence="16">
    <location>
        <begin position="202"/>
        <end position="215"/>
    </location>
</feature>
<keyword evidence="3 15" id="KW-0963">Cytoplasm</keyword>
<feature type="compositionally biased region" description="Basic and acidic residues" evidence="16">
    <location>
        <begin position="138"/>
        <end position="147"/>
    </location>
</feature>
<evidence type="ECO:0000256" key="12">
    <source>
        <dbReference type="ARBA" id="ARBA00022842"/>
    </source>
</evidence>
<dbReference type="PANTHER" id="PTHR30001">
    <property type="entry name" value="RIBONUCLEASE"/>
    <property type="match status" value="1"/>
</dbReference>
<dbReference type="InterPro" id="IPR048583">
    <property type="entry name" value="RNase_E_G_thioredoxin-like"/>
</dbReference>
<comment type="cofactor">
    <cofactor evidence="15">
        <name>Mg(2+)</name>
        <dbReference type="ChEBI" id="CHEBI:18420"/>
    </cofactor>
    <text evidence="15">Binds 1 Mg(2+) ion per subunit.</text>
</comment>
<evidence type="ECO:0000256" key="3">
    <source>
        <dbReference type="ARBA" id="ARBA00022490"/>
    </source>
</evidence>
<dbReference type="GO" id="GO:0009898">
    <property type="term" value="C:cytoplasmic side of plasma membrane"/>
    <property type="evidence" value="ECO:0007669"/>
    <property type="project" value="UniProtKB-UniRule"/>
</dbReference>
<dbReference type="GO" id="GO:0019843">
    <property type="term" value="F:rRNA binding"/>
    <property type="evidence" value="ECO:0007669"/>
    <property type="project" value="UniProtKB-KW"/>
</dbReference>
<keyword evidence="12 15" id="KW-0460">Magnesium</keyword>
<feature type="region of interest" description="Disordered" evidence="16">
    <location>
        <begin position="685"/>
        <end position="905"/>
    </location>
</feature>
<dbReference type="EC" id="3.1.26.12" evidence="15"/>
<dbReference type="RefSeq" id="WP_192534298.1">
    <property type="nucleotide sequence ID" value="NZ_JACZHT010000004.1"/>
</dbReference>
<dbReference type="GO" id="GO:0005737">
    <property type="term" value="C:cytoplasm"/>
    <property type="evidence" value="ECO:0007669"/>
    <property type="project" value="UniProtKB-SubCell"/>
</dbReference>
<dbReference type="Proteomes" id="UP000631034">
    <property type="component" value="Unassembled WGS sequence"/>
</dbReference>
<dbReference type="GO" id="GO:0008995">
    <property type="term" value="F:ribonuclease E activity"/>
    <property type="evidence" value="ECO:0007669"/>
    <property type="project" value="UniProtKB-EC"/>
</dbReference>
<keyword evidence="8 15" id="KW-0479">Metal-binding</keyword>
<feature type="compositionally biased region" description="Low complexity" evidence="16">
    <location>
        <begin position="216"/>
        <end position="230"/>
    </location>
</feature>
<evidence type="ECO:0000313" key="19">
    <source>
        <dbReference type="Proteomes" id="UP000631034"/>
    </source>
</evidence>
<dbReference type="Gene3D" id="3.40.1260.20">
    <property type="entry name" value="Ribonuclease E, catalytic domain"/>
    <property type="match status" value="1"/>
</dbReference>
<feature type="binding site" evidence="15">
    <location>
        <position position="573"/>
    </location>
    <ligand>
        <name>Zn(2+)</name>
        <dbReference type="ChEBI" id="CHEBI:29105"/>
        <note>ligand shared between dimeric partners</note>
    </ligand>
</feature>
<keyword evidence="2 15" id="KW-1003">Cell membrane</keyword>
<evidence type="ECO:0000256" key="9">
    <source>
        <dbReference type="ARBA" id="ARBA00022730"/>
    </source>
</evidence>
<feature type="region of interest" description="Required for zinc-mediated homotetramerization and catalytic activity" evidence="15">
    <location>
        <begin position="573"/>
        <end position="576"/>
    </location>
</feature>
<evidence type="ECO:0000256" key="4">
    <source>
        <dbReference type="ARBA" id="ARBA00022519"/>
    </source>
</evidence>
<feature type="compositionally biased region" description="Basic and acidic residues" evidence="16">
    <location>
        <begin position="738"/>
        <end position="752"/>
    </location>
</feature>
<dbReference type="GO" id="GO:0008033">
    <property type="term" value="P:tRNA processing"/>
    <property type="evidence" value="ECO:0007669"/>
    <property type="project" value="UniProtKB-UniRule"/>
</dbReference>
<gene>
    <name evidence="15" type="primary">rne</name>
    <name evidence="18" type="ORF">IHV25_06455</name>
</gene>
<keyword evidence="10 15" id="KW-0255">Endonuclease</keyword>
<keyword evidence="15" id="KW-0862">Zinc</keyword>
<keyword evidence="7 15" id="KW-0540">Nuclease</keyword>
<dbReference type="SMART" id="SM00316">
    <property type="entry name" value="S1"/>
    <property type="match status" value="1"/>
</dbReference>
<dbReference type="GO" id="GO:0006364">
    <property type="term" value="P:rRNA processing"/>
    <property type="evidence" value="ECO:0007669"/>
    <property type="project" value="UniProtKB-UniRule"/>
</dbReference>
<evidence type="ECO:0000259" key="17">
    <source>
        <dbReference type="SMART" id="SM00316"/>
    </source>
</evidence>
<dbReference type="InterPro" id="IPR004659">
    <property type="entry name" value="RNase_E/G"/>
</dbReference>
<feature type="binding site" evidence="15">
    <location>
        <position position="472"/>
    </location>
    <ligand>
        <name>Mg(2+)</name>
        <dbReference type="ChEBI" id="CHEBI:18420"/>
        <note>catalytic</note>
    </ligand>
</feature>
<comment type="catalytic activity">
    <reaction evidence="15">
        <text>Endonucleolytic cleavage of single-stranded RNA in A- and U-rich regions.</text>
        <dbReference type="EC" id="3.1.26.12"/>
    </reaction>
</comment>
<comment type="subcellular location">
    <subcellularLocation>
        <location evidence="15">Cytoplasm</location>
    </subcellularLocation>
    <subcellularLocation>
        <location evidence="15">Cell inner membrane</location>
        <topology evidence="15">Peripheral membrane protein</topology>
        <orientation evidence="15">Cytoplasmic side</orientation>
    </subcellularLocation>
</comment>
<evidence type="ECO:0000256" key="15">
    <source>
        <dbReference type="HAMAP-Rule" id="MF_00970"/>
    </source>
</evidence>
<keyword evidence="15" id="KW-0820">tRNA-binding</keyword>
<dbReference type="Pfam" id="PF10150">
    <property type="entry name" value="RNase_E_G"/>
    <property type="match status" value="1"/>
</dbReference>
<dbReference type="EMBL" id="JACZHT010000004">
    <property type="protein sequence ID" value="MBE1237285.1"/>
    <property type="molecule type" value="Genomic_DNA"/>
</dbReference>
<evidence type="ECO:0000313" key="18">
    <source>
        <dbReference type="EMBL" id="MBE1237285.1"/>
    </source>
</evidence>
<comment type="caution">
    <text evidence="18">The sequence shown here is derived from an EMBL/GenBank/DDBJ whole genome shotgun (WGS) entry which is preliminary data.</text>
</comment>
<evidence type="ECO:0000256" key="7">
    <source>
        <dbReference type="ARBA" id="ARBA00022722"/>
    </source>
</evidence>
<feature type="compositionally biased region" description="Low complexity" evidence="16">
    <location>
        <begin position="777"/>
        <end position="806"/>
    </location>
</feature>
<dbReference type="InterPro" id="IPR019307">
    <property type="entry name" value="RNA-bd_AU-1/RNase_E/G"/>
</dbReference>
<evidence type="ECO:0000256" key="1">
    <source>
        <dbReference type="ARBA" id="ARBA00005663"/>
    </source>
</evidence>
<dbReference type="SUPFAM" id="SSF50249">
    <property type="entry name" value="Nucleic acid-binding proteins"/>
    <property type="match status" value="1"/>
</dbReference>
<evidence type="ECO:0000256" key="2">
    <source>
        <dbReference type="ARBA" id="ARBA00022475"/>
    </source>
</evidence>
<evidence type="ECO:0000256" key="8">
    <source>
        <dbReference type="ARBA" id="ARBA00022723"/>
    </source>
</evidence>
<comment type="similarity">
    <text evidence="1">Belongs to the RNase E/G family. RNase G subfamily.</text>
</comment>
<feature type="compositionally biased region" description="Acidic residues" evidence="16">
    <location>
        <begin position="101"/>
        <end position="120"/>
    </location>
</feature>
<dbReference type="InterPro" id="IPR028878">
    <property type="entry name" value="RNase_E"/>
</dbReference>
<keyword evidence="19" id="KW-1185">Reference proteome</keyword>
<sequence length="905" mass="98303">MTKRMLIDATHPEETRVVVLDGSRLEEFDVETSTKKQNKGNIYLAKIVRVEPSLQAAFVDYGGNRHGFLAFSEIHPDYYQISDDDRAQLIAEQEELARAEAEEEDDEDDAPDDDQDSVDDEPPRRESGRNRRSRGRRGRDSSAREDASGSETPDGDAENDANGDGDSDGESDAHAGGATSMPLAADGMPSISEPAPAANDDSSAENENDEDDGDASADSASDTSADQGASRGRGGRGRKNGRSGTPARPRAPSKVYRIQDVIKRRQIVLVQVVKEERGNKGAALTTYLSLAGRYCVFVPNTTRGGGVSRKITNAADRKRLKTIMSELNGPRGSAIILRTAGSERSKAEIKRDHDYLLRTWETIREGALASKAPCLIHEEGSLIKHAIRDIYTRDIDEVLVEGDQGYRAAKDFMRMLTPSHARKVQPYKDDQMPLFHRFQVENQMDAMLQPIAQLKSGGYLVISQTEALVAIDVNSGRSTRERNIDETAYKTNLEAADEIARQLRLRDLAGLIVIDFIDMDDPKHNQAVERRLKDALKSDRARIQVGHISSFGLLEMSRQRLRPSLIETSFRICPHCRGTGMIRSVESTALYILRMIEEDGIRRKYAEITVWVPTDVALYILNRKRDVLGEIEAKYGLRVFLEGDDSLLIPDYRIERTKFEHAPEKAPAAAVAAVAAPALPAPVETAEVPAAAAEADAGTEAASDEPASEAAHTDNGDDGDGPQSASRKRRRRRRRKRADGSDHPEDNGHDDADNGSGDDNGADDTPAATETGEDVTPVAPVAADSLSADADADGSPADGDDASAGAPGNGAWDTAHRHAVAAEDMLFVTASDDLEEDAAAGPSPVDAPEADTHAPEPRAHEVVDLFPAHSDVPDTVEAGTAADEPLTPPEPEPAPRPKRAGWWNR</sequence>
<feature type="compositionally biased region" description="Acidic residues" evidence="16">
    <location>
        <begin position="153"/>
        <end position="170"/>
    </location>
</feature>
<dbReference type="InterPro" id="IPR012340">
    <property type="entry name" value="NA-bd_OB-fold"/>
</dbReference>
<keyword evidence="9 15" id="KW-0699">rRNA-binding</keyword>
<dbReference type="GO" id="GO:0006402">
    <property type="term" value="P:mRNA catabolic process"/>
    <property type="evidence" value="ECO:0007669"/>
    <property type="project" value="UniProtKB-UniRule"/>
</dbReference>
<evidence type="ECO:0000256" key="5">
    <source>
        <dbReference type="ARBA" id="ARBA00022552"/>
    </source>
</evidence>
<keyword evidence="5 15" id="KW-0698">rRNA processing</keyword>
<evidence type="ECO:0000256" key="10">
    <source>
        <dbReference type="ARBA" id="ARBA00022759"/>
    </source>
</evidence>
<evidence type="ECO:0000256" key="14">
    <source>
        <dbReference type="ARBA" id="ARBA00023136"/>
    </source>
</evidence>
<keyword evidence="4 15" id="KW-0997">Cell inner membrane</keyword>
<accession>A0A8J6YME1</accession>
<dbReference type="GO" id="GO:0000049">
    <property type="term" value="F:tRNA binding"/>
    <property type="evidence" value="ECO:0007669"/>
    <property type="project" value="UniProtKB-KW"/>
</dbReference>
<dbReference type="NCBIfam" id="TIGR00757">
    <property type="entry name" value="RNaseEG"/>
    <property type="match status" value="1"/>
</dbReference>
<feature type="compositionally biased region" description="Low complexity" evidence="16">
    <location>
        <begin position="685"/>
        <end position="701"/>
    </location>
</feature>